<dbReference type="KEGG" id="haly:HYG82_10230"/>
<keyword evidence="3" id="KW-1185">Reference proteome</keyword>
<feature type="transmembrane region" description="Helical" evidence="1">
    <location>
        <begin position="49"/>
        <end position="69"/>
    </location>
</feature>
<protein>
    <submittedName>
        <fullName evidence="2">Uncharacterized protein</fullName>
    </submittedName>
</protein>
<dbReference type="GeneID" id="56033671"/>
<sequence>MSTDYRVRFAEWRRDRPFWGGTMLALAGLIIAIVPLTFVFRFGMVSTRFVLVGLLSAGIVTVSGVFSLVRPAYASRFGVVGTLFAIVSIVGALGGFGLGTILGMVGGSLCIAWVPTTAATKDPSSDTESMLSRIRTHCRDVIDALS</sequence>
<organism evidence="2 3">
    <name type="scientific">Natrinema halophilum</name>
    <dbReference type="NCBI Taxonomy" id="1699371"/>
    <lineage>
        <taxon>Archaea</taxon>
        <taxon>Methanobacteriati</taxon>
        <taxon>Methanobacteriota</taxon>
        <taxon>Stenosarchaea group</taxon>
        <taxon>Halobacteria</taxon>
        <taxon>Halobacteriales</taxon>
        <taxon>Natrialbaceae</taxon>
        <taxon>Natrinema</taxon>
    </lineage>
</organism>
<dbReference type="Proteomes" id="UP000509241">
    <property type="component" value="Chromosome"/>
</dbReference>
<accession>A0A7D5GHK5</accession>
<keyword evidence="1" id="KW-0812">Transmembrane</keyword>
<evidence type="ECO:0000313" key="3">
    <source>
        <dbReference type="Proteomes" id="UP000509241"/>
    </source>
</evidence>
<evidence type="ECO:0000256" key="1">
    <source>
        <dbReference type="SAM" id="Phobius"/>
    </source>
</evidence>
<reference evidence="2 3" key="1">
    <citation type="submission" date="2020-07" db="EMBL/GenBank/DDBJ databases">
        <authorList>
            <person name="Cui H."/>
        </authorList>
    </citation>
    <scope>NUCLEOTIDE SEQUENCE [LARGE SCALE GENOMIC DNA]</scope>
    <source>
        <strain evidence="2 3">YPL8</strain>
    </source>
</reference>
<proteinExistence type="predicted"/>
<dbReference type="EMBL" id="CP058601">
    <property type="protein sequence ID" value="QLG49208.1"/>
    <property type="molecule type" value="Genomic_DNA"/>
</dbReference>
<name>A0A7D5GHK5_9EURY</name>
<feature type="transmembrane region" description="Helical" evidence="1">
    <location>
        <begin position="21"/>
        <end position="43"/>
    </location>
</feature>
<dbReference type="AlphaFoldDB" id="A0A7D5GHK5"/>
<keyword evidence="1" id="KW-0472">Membrane</keyword>
<keyword evidence="1" id="KW-1133">Transmembrane helix</keyword>
<dbReference type="RefSeq" id="WP_179260943.1">
    <property type="nucleotide sequence ID" value="NZ_CP058601.1"/>
</dbReference>
<dbReference type="OrthoDB" id="177178at2157"/>
<evidence type="ECO:0000313" key="2">
    <source>
        <dbReference type="EMBL" id="QLG49208.1"/>
    </source>
</evidence>
<dbReference type="Pfam" id="PF19609">
    <property type="entry name" value="DUF6114"/>
    <property type="match status" value="1"/>
</dbReference>
<dbReference type="InterPro" id="IPR046096">
    <property type="entry name" value="DUF6114"/>
</dbReference>
<feature type="transmembrane region" description="Helical" evidence="1">
    <location>
        <begin position="81"/>
        <end position="114"/>
    </location>
</feature>
<gene>
    <name evidence="2" type="ORF">HYG82_10230</name>
</gene>